<evidence type="ECO:0000256" key="6">
    <source>
        <dbReference type="ARBA" id="ARBA00023237"/>
    </source>
</evidence>
<sequence length="88" mass="9614">MFADFDVTSRSSADLPDVWEAPGFGLFDVGVSHTFDIGDFEAVLNTKINNLFNTEYISDAQDNGGLESDAAVYYGTGRTYSVSLKVNF</sequence>
<dbReference type="OrthoDB" id="9760333at2"/>
<evidence type="ECO:0000256" key="2">
    <source>
        <dbReference type="ARBA" id="ARBA00022448"/>
    </source>
</evidence>
<protein>
    <submittedName>
        <fullName evidence="8">Uncharacterized protein</fullName>
    </submittedName>
</protein>
<keyword evidence="5 7" id="KW-0472">Membrane</keyword>
<evidence type="ECO:0000313" key="9">
    <source>
        <dbReference type="Proteomes" id="UP000029644"/>
    </source>
</evidence>
<evidence type="ECO:0000313" key="8">
    <source>
        <dbReference type="EMBL" id="GAL62741.1"/>
    </source>
</evidence>
<keyword evidence="2 7" id="KW-0813">Transport</keyword>
<dbReference type="AlphaFoldDB" id="A0A090VD94"/>
<gene>
    <name evidence="8" type="ORF">JCM19300_3309</name>
</gene>
<dbReference type="SUPFAM" id="SSF56935">
    <property type="entry name" value="Porins"/>
    <property type="match status" value="1"/>
</dbReference>
<evidence type="ECO:0000256" key="1">
    <source>
        <dbReference type="ARBA" id="ARBA00004571"/>
    </source>
</evidence>
<evidence type="ECO:0000256" key="7">
    <source>
        <dbReference type="PROSITE-ProRule" id="PRU01360"/>
    </source>
</evidence>
<accession>A0A090VD94</accession>
<dbReference type="InterPro" id="IPR036942">
    <property type="entry name" value="Beta-barrel_TonB_sf"/>
</dbReference>
<comment type="similarity">
    <text evidence="7">Belongs to the TonB-dependent receptor family.</text>
</comment>
<dbReference type="PROSITE" id="PS52016">
    <property type="entry name" value="TONB_DEPENDENT_REC_3"/>
    <property type="match status" value="1"/>
</dbReference>
<keyword evidence="3 7" id="KW-1134">Transmembrane beta strand</keyword>
<proteinExistence type="inferred from homology"/>
<evidence type="ECO:0000256" key="3">
    <source>
        <dbReference type="ARBA" id="ARBA00022452"/>
    </source>
</evidence>
<dbReference type="GO" id="GO:0009279">
    <property type="term" value="C:cell outer membrane"/>
    <property type="evidence" value="ECO:0007669"/>
    <property type="project" value="UniProtKB-SubCell"/>
</dbReference>
<evidence type="ECO:0000256" key="5">
    <source>
        <dbReference type="ARBA" id="ARBA00023136"/>
    </source>
</evidence>
<dbReference type="InterPro" id="IPR010917">
    <property type="entry name" value="TonB_rcpt_CS"/>
</dbReference>
<dbReference type="PROSITE" id="PS01156">
    <property type="entry name" value="TONB_DEPENDENT_REC_2"/>
    <property type="match status" value="1"/>
</dbReference>
<dbReference type="InterPro" id="IPR039426">
    <property type="entry name" value="TonB-dep_rcpt-like"/>
</dbReference>
<keyword evidence="4 7" id="KW-0812">Transmembrane</keyword>
<dbReference type="Gene3D" id="2.40.170.20">
    <property type="entry name" value="TonB-dependent receptor, beta-barrel domain"/>
    <property type="match status" value="1"/>
</dbReference>
<dbReference type="RefSeq" id="WP_042504636.1">
    <property type="nucleotide sequence ID" value="NZ_BBNQ01000008.1"/>
</dbReference>
<reference evidence="8 9" key="1">
    <citation type="journal article" date="2014" name="Genome Announc.">
        <title>Draft Genome Sequences of Marine Flavobacterium Algibacter lectus Strains SS8 and NR4.</title>
        <authorList>
            <person name="Takatani N."/>
            <person name="Nakanishi M."/>
            <person name="Meirelles P."/>
            <person name="Mino S."/>
            <person name="Suda W."/>
            <person name="Oshima K."/>
            <person name="Hattori M."/>
            <person name="Ohkuma M."/>
            <person name="Hosokawa M."/>
            <person name="Miyashita K."/>
            <person name="Thompson F.L."/>
            <person name="Niwa A."/>
            <person name="Sawabe T."/>
            <person name="Sawabe T."/>
        </authorList>
    </citation>
    <scope>NUCLEOTIDE SEQUENCE [LARGE SCALE GENOMIC DNA]</scope>
    <source>
        <strain evidence="8 9">JCM 19300</strain>
    </source>
</reference>
<comment type="caution">
    <text evidence="8">The sequence shown here is derived from an EMBL/GenBank/DDBJ whole genome shotgun (WGS) entry which is preliminary data.</text>
</comment>
<evidence type="ECO:0000256" key="4">
    <source>
        <dbReference type="ARBA" id="ARBA00022692"/>
    </source>
</evidence>
<keyword evidence="6 7" id="KW-0998">Cell outer membrane</keyword>
<organism evidence="8 9">
    <name type="scientific">Algibacter lectus</name>
    <dbReference type="NCBI Taxonomy" id="221126"/>
    <lineage>
        <taxon>Bacteria</taxon>
        <taxon>Pseudomonadati</taxon>
        <taxon>Bacteroidota</taxon>
        <taxon>Flavobacteriia</taxon>
        <taxon>Flavobacteriales</taxon>
        <taxon>Flavobacteriaceae</taxon>
        <taxon>Algibacter</taxon>
    </lineage>
</organism>
<dbReference type="EMBL" id="BBNQ01000008">
    <property type="protein sequence ID" value="GAL62741.1"/>
    <property type="molecule type" value="Genomic_DNA"/>
</dbReference>
<dbReference type="Proteomes" id="UP000029644">
    <property type="component" value="Unassembled WGS sequence"/>
</dbReference>
<comment type="subcellular location">
    <subcellularLocation>
        <location evidence="1 7">Cell outer membrane</location>
        <topology evidence="1 7">Multi-pass membrane protein</topology>
    </subcellularLocation>
</comment>
<name>A0A090VD94_9FLAO</name>